<dbReference type="NCBIfam" id="TIGR03521">
    <property type="entry name" value="GldG"/>
    <property type="match status" value="1"/>
</dbReference>
<dbReference type="Pfam" id="PF09822">
    <property type="entry name" value="ABC_transp_aux"/>
    <property type="match status" value="1"/>
</dbReference>
<dbReference type="InterPro" id="IPR055396">
    <property type="entry name" value="DUF7088"/>
</dbReference>
<dbReference type="InterPro" id="IPR019863">
    <property type="entry name" value="Motility-assoc_ABC-rel_GldG"/>
</dbReference>
<reference evidence="4" key="1">
    <citation type="submission" date="2023-07" db="EMBL/GenBank/DDBJ databases">
        <title>The genome sequence of Rhodocytophaga aerolata KACC 12507.</title>
        <authorList>
            <person name="Zhang X."/>
        </authorList>
    </citation>
    <scope>NUCLEOTIDE SEQUENCE</scope>
    <source>
        <strain evidence="4">KACC 12507</strain>
    </source>
</reference>
<keyword evidence="1" id="KW-1133">Transmembrane helix</keyword>
<evidence type="ECO:0000313" key="5">
    <source>
        <dbReference type="Proteomes" id="UP001168528"/>
    </source>
</evidence>
<evidence type="ECO:0000259" key="3">
    <source>
        <dbReference type="Pfam" id="PF23357"/>
    </source>
</evidence>
<feature type="domain" description="DUF7088" evidence="3">
    <location>
        <begin position="34"/>
        <end position="144"/>
    </location>
</feature>
<comment type="caution">
    <text evidence="4">The sequence shown here is derived from an EMBL/GenBank/DDBJ whole genome shotgun (WGS) entry which is preliminary data.</text>
</comment>
<dbReference type="RefSeq" id="WP_302037579.1">
    <property type="nucleotide sequence ID" value="NZ_JAUKPO010000005.1"/>
</dbReference>
<organism evidence="4 5">
    <name type="scientific">Rhodocytophaga aerolata</name>
    <dbReference type="NCBI Taxonomy" id="455078"/>
    <lineage>
        <taxon>Bacteria</taxon>
        <taxon>Pseudomonadati</taxon>
        <taxon>Bacteroidota</taxon>
        <taxon>Cytophagia</taxon>
        <taxon>Cytophagales</taxon>
        <taxon>Rhodocytophagaceae</taxon>
        <taxon>Rhodocytophaga</taxon>
    </lineage>
</organism>
<evidence type="ECO:0000313" key="4">
    <source>
        <dbReference type="EMBL" id="MDO1446774.1"/>
    </source>
</evidence>
<proteinExistence type="predicted"/>
<keyword evidence="1" id="KW-0812">Transmembrane</keyword>
<protein>
    <submittedName>
        <fullName evidence="4">Gliding motility-associated ABC transporter substrate-binding protein GldG</fullName>
    </submittedName>
</protein>
<keyword evidence="5" id="KW-1185">Reference proteome</keyword>
<dbReference type="EMBL" id="JAUKPO010000005">
    <property type="protein sequence ID" value="MDO1446774.1"/>
    <property type="molecule type" value="Genomic_DNA"/>
</dbReference>
<keyword evidence="1" id="KW-0472">Membrane</keyword>
<accession>A0ABT8R3U9</accession>
<gene>
    <name evidence="4" type="primary">gldG</name>
    <name evidence="4" type="ORF">Q0590_10955</name>
</gene>
<dbReference type="Pfam" id="PF23357">
    <property type="entry name" value="DUF7088"/>
    <property type="match status" value="1"/>
</dbReference>
<evidence type="ECO:0000256" key="1">
    <source>
        <dbReference type="SAM" id="Phobius"/>
    </source>
</evidence>
<dbReference type="InterPro" id="IPR019196">
    <property type="entry name" value="ABC_transp_unknown"/>
</dbReference>
<evidence type="ECO:0000259" key="2">
    <source>
        <dbReference type="Pfam" id="PF09822"/>
    </source>
</evidence>
<feature type="transmembrane region" description="Helical" evidence="1">
    <location>
        <begin position="521"/>
        <end position="541"/>
    </location>
</feature>
<name>A0ABT8R3U9_9BACT</name>
<feature type="domain" description="ABC-type uncharacterised transport system" evidence="2">
    <location>
        <begin position="190"/>
        <end position="487"/>
    </location>
</feature>
<sequence length="565" mass="64007">MKKKHWLQFFIGAVILLVLNIAAAQVFFRIDLTEDNRYTISDATKQILENLDDQVFVTVYLTGDLPSSFKRLENSIREQLEEFEIYGGRNIRFVFSDPTAIADKQARNQFYKQLVDKGMQPTNLVDKEGEKQVEKIIFPWALVTYKNKEASVLLLKGNQIAGSEQIINQSVEGAEFELASAIRQLTLKEKRRIGFLEGHGELEEKQVADLINSLQEYYEVYWVNVNKAPSLEGLDAIVVAKPDTSFSEEAKYKIDQFIVKGGKAMFFIDALRTDSLSGSNTVAFPYNLNLDDLLFRYGIRLNGNMIVDLNSAFLPINVGRIGNQPQIKLMPWPYFPLLNTFAKHPIVRNMDAVYARFVGTVDTVKAAGIAKTPLMYTSQYTRVLPAPVEISLNQAGLDMNPALFTRGNLPVAYLLEGSFRSLYANRITATDPRSATFKETSAPSKIIICSDGDLLANEINPQNGRFLPLGYDRYSKNTFANKDFMVHAIDYLMDENGIIAARNKEIALRPLDKLRIREERVQWQLINLLLPVLIITGFGLVRTYLRKRKYTTGLLQQPQLAGEKI</sequence>
<dbReference type="Proteomes" id="UP001168528">
    <property type="component" value="Unassembled WGS sequence"/>
</dbReference>